<organism evidence="3 4">
    <name type="scientific">Soehngenia longivitae</name>
    <dbReference type="NCBI Taxonomy" id="2562294"/>
    <lineage>
        <taxon>Bacteria</taxon>
        <taxon>Bacillati</taxon>
        <taxon>Bacillota</taxon>
        <taxon>Tissierellia</taxon>
        <taxon>Tissierellales</taxon>
        <taxon>Tissierellaceae</taxon>
        <taxon>Soehngenia</taxon>
    </lineage>
</organism>
<evidence type="ECO:0000256" key="1">
    <source>
        <dbReference type="ARBA" id="ARBA00023125"/>
    </source>
</evidence>
<comment type="caution">
    <text evidence="3">The sequence shown here is derived from an EMBL/GenBank/DDBJ whole genome shotgun (WGS) entry which is preliminary data.</text>
</comment>
<dbReference type="EMBL" id="SRIB01000018">
    <property type="protein sequence ID" value="TFZ39174.1"/>
    <property type="molecule type" value="Genomic_DNA"/>
</dbReference>
<sequence>MTKKNIILIDPQEVFLCGLIKILEEEGNLDVLDYTNMYDKISAILNKNADYYLICPEFEEDEENNIIRMVIDKNINHVTIFMINELSITHNFYMKNKIFRGYIHKKSAKAEYIDMIDNISKNNFYIDPKLANKLDQKSYDNDYCIDDIRKVYHLTYREYEVFCLLSNGLSNIEIADKLCISEKTVRNNLTAVYKKLNVNTRAEAMLFFHKINKK</sequence>
<reference evidence="3 4" key="1">
    <citation type="submission" date="2019-03" db="EMBL/GenBank/DDBJ databases">
        <title>Draft genome sequence data and analysis of a Fermenting Bacterium, Soehngenia longevitae strain 1933PT, isolated from petroleum reservoir in Azerbaijan.</title>
        <authorList>
            <person name="Grouzdev D.S."/>
            <person name="Bidzhieva S.K."/>
            <person name="Sokolova D.S."/>
            <person name="Tourova T.P."/>
            <person name="Poltaraus A.B."/>
            <person name="Nazina T.N."/>
        </authorList>
    </citation>
    <scope>NUCLEOTIDE SEQUENCE [LARGE SCALE GENOMIC DNA]</scope>
    <source>
        <strain evidence="3 4">1933P</strain>
    </source>
</reference>
<name>A0A4Z0D4D7_9FIRM</name>
<gene>
    <name evidence="3" type="ORF">E4100_09040</name>
</gene>
<protein>
    <submittedName>
        <fullName evidence="3">Response regulator transcription factor</fullName>
    </submittedName>
</protein>
<dbReference type="GO" id="GO:0006355">
    <property type="term" value="P:regulation of DNA-templated transcription"/>
    <property type="evidence" value="ECO:0007669"/>
    <property type="project" value="InterPro"/>
</dbReference>
<dbReference type="RefSeq" id="WP_135271725.1">
    <property type="nucleotide sequence ID" value="NZ_SRIB01000018.1"/>
</dbReference>
<dbReference type="SUPFAM" id="SSF46894">
    <property type="entry name" value="C-terminal effector domain of the bipartite response regulators"/>
    <property type="match status" value="1"/>
</dbReference>
<dbReference type="PROSITE" id="PS50043">
    <property type="entry name" value="HTH_LUXR_2"/>
    <property type="match status" value="1"/>
</dbReference>
<keyword evidence="1" id="KW-0238">DNA-binding</keyword>
<dbReference type="InterPro" id="IPR016032">
    <property type="entry name" value="Sig_transdc_resp-reg_C-effctor"/>
</dbReference>
<dbReference type="PANTHER" id="PTHR43214">
    <property type="entry name" value="TWO-COMPONENT RESPONSE REGULATOR"/>
    <property type="match status" value="1"/>
</dbReference>
<dbReference type="PRINTS" id="PR00038">
    <property type="entry name" value="HTHLUXR"/>
</dbReference>
<dbReference type="PROSITE" id="PS00622">
    <property type="entry name" value="HTH_LUXR_1"/>
    <property type="match status" value="1"/>
</dbReference>
<dbReference type="Pfam" id="PF00196">
    <property type="entry name" value="GerE"/>
    <property type="match status" value="1"/>
</dbReference>
<dbReference type="Gene3D" id="3.40.50.2300">
    <property type="match status" value="1"/>
</dbReference>
<keyword evidence="4" id="KW-1185">Reference proteome</keyword>
<dbReference type="CDD" id="cd06170">
    <property type="entry name" value="LuxR_C_like"/>
    <property type="match status" value="1"/>
</dbReference>
<dbReference type="AlphaFoldDB" id="A0A4Z0D4D7"/>
<accession>A0A4Z0D4D7</accession>
<dbReference type="SMART" id="SM00421">
    <property type="entry name" value="HTH_LUXR"/>
    <property type="match status" value="1"/>
</dbReference>
<dbReference type="OrthoDB" id="9779069at2"/>
<evidence type="ECO:0000259" key="2">
    <source>
        <dbReference type="PROSITE" id="PS50043"/>
    </source>
</evidence>
<dbReference type="InterPro" id="IPR000792">
    <property type="entry name" value="Tscrpt_reg_LuxR_C"/>
</dbReference>
<dbReference type="GO" id="GO:0003677">
    <property type="term" value="F:DNA binding"/>
    <property type="evidence" value="ECO:0007669"/>
    <property type="project" value="UniProtKB-KW"/>
</dbReference>
<dbReference type="Proteomes" id="UP000298381">
    <property type="component" value="Unassembled WGS sequence"/>
</dbReference>
<evidence type="ECO:0000313" key="4">
    <source>
        <dbReference type="Proteomes" id="UP000298381"/>
    </source>
</evidence>
<feature type="domain" description="HTH luxR-type" evidence="2">
    <location>
        <begin position="147"/>
        <end position="212"/>
    </location>
</feature>
<dbReference type="InterPro" id="IPR039420">
    <property type="entry name" value="WalR-like"/>
</dbReference>
<evidence type="ECO:0000313" key="3">
    <source>
        <dbReference type="EMBL" id="TFZ39174.1"/>
    </source>
</evidence>
<proteinExistence type="predicted"/>